<evidence type="ECO:0000313" key="6">
    <source>
        <dbReference type="EMBL" id="MBC3767148.1"/>
    </source>
</evidence>
<dbReference type="SUPFAM" id="SSF51316">
    <property type="entry name" value="Mss4-like"/>
    <property type="match status" value="1"/>
</dbReference>
<comment type="similarity">
    <text evidence="1">Belongs to the Gfa family.</text>
</comment>
<organism evidence="6 7">
    <name type="scientific">Neptunicella marina</name>
    <dbReference type="NCBI Taxonomy" id="2125989"/>
    <lineage>
        <taxon>Bacteria</taxon>
        <taxon>Pseudomonadati</taxon>
        <taxon>Pseudomonadota</taxon>
        <taxon>Gammaproteobacteria</taxon>
        <taxon>Alteromonadales</taxon>
        <taxon>Alteromonadaceae</taxon>
        <taxon>Neptunicella</taxon>
    </lineage>
</organism>
<evidence type="ECO:0000259" key="5">
    <source>
        <dbReference type="PROSITE" id="PS51891"/>
    </source>
</evidence>
<sequence>MLGSCLCGSIQYRVNEFEPNIANCHCSMCRKSSGAAFATFAGVKPENFTWLKGESHIKVYESSEVAERGFCEKCGSSLFYKVKGNNTGYEIALGTLDEEPNHKPNANIYCSYKAQWPTNSEQLKEYKEGRG</sequence>
<dbReference type="RefSeq" id="WP_186507656.1">
    <property type="nucleotide sequence ID" value="NZ_JACNEP010000013.1"/>
</dbReference>
<comment type="caution">
    <text evidence="6">The sequence shown here is derived from an EMBL/GenBank/DDBJ whole genome shotgun (WGS) entry which is preliminary data.</text>
</comment>
<dbReference type="InterPro" id="IPR011057">
    <property type="entry name" value="Mss4-like_sf"/>
</dbReference>
<evidence type="ECO:0000256" key="1">
    <source>
        <dbReference type="ARBA" id="ARBA00005495"/>
    </source>
</evidence>
<dbReference type="EMBL" id="JACNEP010000013">
    <property type="protein sequence ID" value="MBC3767148.1"/>
    <property type="molecule type" value="Genomic_DNA"/>
</dbReference>
<reference evidence="6" key="2">
    <citation type="submission" date="2020-08" db="EMBL/GenBank/DDBJ databases">
        <authorList>
            <person name="Lai Q."/>
        </authorList>
    </citation>
    <scope>NUCLEOTIDE SEQUENCE</scope>
    <source>
        <strain evidence="6">S27-2</strain>
    </source>
</reference>
<dbReference type="PANTHER" id="PTHR33337">
    <property type="entry name" value="GFA DOMAIN-CONTAINING PROTEIN"/>
    <property type="match status" value="1"/>
</dbReference>
<dbReference type="PANTHER" id="PTHR33337:SF40">
    <property type="entry name" value="CENP-V_GFA DOMAIN-CONTAINING PROTEIN-RELATED"/>
    <property type="match status" value="1"/>
</dbReference>
<keyword evidence="4" id="KW-0456">Lyase</keyword>
<evidence type="ECO:0000256" key="4">
    <source>
        <dbReference type="ARBA" id="ARBA00023239"/>
    </source>
</evidence>
<evidence type="ECO:0000256" key="3">
    <source>
        <dbReference type="ARBA" id="ARBA00022833"/>
    </source>
</evidence>
<feature type="domain" description="CENP-V/GFA" evidence="5">
    <location>
        <begin position="1"/>
        <end position="127"/>
    </location>
</feature>
<keyword evidence="2" id="KW-0479">Metal-binding</keyword>
<dbReference type="GO" id="GO:0046872">
    <property type="term" value="F:metal ion binding"/>
    <property type="evidence" value="ECO:0007669"/>
    <property type="project" value="UniProtKB-KW"/>
</dbReference>
<dbReference type="Pfam" id="PF04828">
    <property type="entry name" value="GFA"/>
    <property type="match status" value="1"/>
</dbReference>
<keyword evidence="7" id="KW-1185">Reference proteome</keyword>
<dbReference type="PROSITE" id="PS51891">
    <property type="entry name" value="CENP_V_GFA"/>
    <property type="match status" value="1"/>
</dbReference>
<proteinExistence type="inferred from homology"/>
<dbReference type="InterPro" id="IPR006913">
    <property type="entry name" value="CENP-V/GFA"/>
</dbReference>
<dbReference type="Proteomes" id="UP000601768">
    <property type="component" value="Unassembled WGS sequence"/>
</dbReference>
<name>A0A8J6IXM7_9ALTE</name>
<evidence type="ECO:0000256" key="2">
    <source>
        <dbReference type="ARBA" id="ARBA00022723"/>
    </source>
</evidence>
<dbReference type="AlphaFoldDB" id="A0A8J6IXM7"/>
<accession>A0A8J6IXM7</accession>
<dbReference type="Gene3D" id="3.90.1590.10">
    <property type="entry name" value="glutathione-dependent formaldehyde- activating enzyme (gfa)"/>
    <property type="match status" value="1"/>
</dbReference>
<dbReference type="GO" id="GO:0016846">
    <property type="term" value="F:carbon-sulfur lyase activity"/>
    <property type="evidence" value="ECO:0007669"/>
    <property type="project" value="InterPro"/>
</dbReference>
<reference evidence="6" key="1">
    <citation type="journal article" date="2018" name="Int. J. Syst. Evol. Microbiol.">
        <title>Neptunicella marina gen. nov., sp. nov., isolated from surface seawater.</title>
        <authorList>
            <person name="Liu X."/>
            <person name="Lai Q."/>
            <person name="Du Y."/>
            <person name="Zhang X."/>
            <person name="Liu Z."/>
            <person name="Sun F."/>
            <person name="Shao Z."/>
        </authorList>
    </citation>
    <scope>NUCLEOTIDE SEQUENCE</scope>
    <source>
        <strain evidence="6">S27-2</strain>
    </source>
</reference>
<evidence type="ECO:0000313" key="7">
    <source>
        <dbReference type="Proteomes" id="UP000601768"/>
    </source>
</evidence>
<protein>
    <submittedName>
        <fullName evidence="6">GFA family protein</fullName>
    </submittedName>
</protein>
<keyword evidence="3" id="KW-0862">Zinc</keyword>
<gene>
    <name evidence="6" type="ORF">H8B19_14780</name>
</gene>